<evidence type="ECO:0000313" key="2">
    <source>
        <dbReference type="Proteomes" id="UP000503129"/>
    </source>
</evidence>
<dbReference type="AlphaFoldDB" id="A0A856M9G8"/>
<dbReference type="Proteomes" id="UP000503129">
    <property type="component" value="Chromosome"/>
</dbReference>
<evidence type="ECO:0000313" key="1">
    <source>
        <dbReference type="EMBL" id="QDL07024.1"/>
    </source>
</evidence>
<dbReference type="EMBL" id="CP030118">
    <property type="protein sequence ID" value="QDL07024.1"/>
    <property type="molecule type" value="Genomic_DNA"/>
</dbReference>
<keyword evidence="2" id="KW-1185">Reference proteome</keyword>
<organism evidence="1 2">
    <name type="scientific">Brasilonema sennae CENA114</name>
    <dbReference type="NCBI Taxonomy" id="415709"/>
    <lineage>
        <taxon>Bacteria</taxon>
        <taxon>Bacillati</taxon>
        <taxon>Cyanobacteriota</taxon>
        <taxon>Cyanophyceae</taxon>
        <taxon>Nostocales</taxon>
        <taxon>Scytonemataceae</taxon>
        <taxon>Brasilonema</taxon>
        <taxon>Bromeliae group (in: Brasilonema)</taxon>
    </lineage>
</organism>
<dbReference type="KEGG" id="bsen:DP114_03060"/>
<gene>
    <name evidence="1" type="ORF">DP114_03060</name>
</gene>
<name>A0A856M9G8_9CYAN</name>
<reference evidence="1 2" key="1">
    <citation type="submission" date="2018-06" db="EMBL/GenBank/DDBJ databases">
        <title>Comparative genomics of Brasilonema spp. strains.</title>
        <authorList>
            <person name="Alvarenga D.O."/>
            <person name="Fiore M.F."/>
            <person name="Varani A.M."/>
        </authorList>
    </citation>
    <scope>NUCLEOTIDE SEQUENCE [LARGE SCALE GENOMIC DNA]</scope>
    <source>
        <strain evidence="1 2">CENA114</strain>
    </source>
</reference>
<sequence>MDGGQTQTTALPPGSVFVYSSREFVWHRREKEGKYVNIMLYQRLLNQLAAENGLSTPIELEHRVIFPDPTIMHIAQLLKSEVISGGLAGNLYVK</sequence>
<accession>A0A856M9G8</accession>
<proteinExistence type="predicted"/>
<protein>
    <submittedName>
        <fullName evidence="1">Uncharacterized protein</fullName>
    </submittedName>
</protein>